<keyword evidence="3" id="KW-0963">Cytoplasm</keyword>
<feature type="domain" description="EDS1 EP" evidence="8">
    <location>
        <begin position="422"/>
        <end position="610"/>
    </location>
</feature>
<dbReference type="PANTHER" id="PTHR47090:SF2">
    <property type="entry name" value="PROTEIN EDS1-RELATED"/>
    <property type="match status" value="1"/>
</dbReference>
<reference evidence="9" key="1">
    <citation type="journal article" date="2023" name="bioRxiv">
        <title>Improved chromosome-level genome assembly for marigold (Tagetes erecta).</title>
        <authorList>
            <person name="Jiang F."/>
            <person name="Yuan L."/>
            <person name="Wang S."/>
            <person name="Wang H."/>
            <person name="Xu D."/>
            <person name="Wang A."/>
            <person name="Fan W."/>
        </authorList>
    </citation>
    <scope>NUCLEOTIDE SEQUENCE</scope>
    <source>
        <strain evidence="9">WSJ</strain>
        <tissue evidence="9">Leaf</tissue>
    </source>
</reference>
<name>A0AAD8KE16_TARER</name>
<sequence length="616" mass="70225">MSQQLKAKYSYSPATRERELKMMKERFGVSETEIIKSCSLAVKSHKSNNVYIKESGSEETVFAFGGSWGVEDFYTHEPFGESKIDTSLFQSLKSVGNNELAIINQAFFRRFQAVLQTSPFQTEVEKANKRARPIIFTGHSSGGPVAILAAVWYLEKYTRSAGGLPCKCLTFGSPLVGDRIFTHALNRENWARFFIHFVGRYDIVPRITLAPFSSIKSEFGQILDFFNPKSRNFQKSSTLISQEALTFFKTVLKNTSSVASHAACNLMGSANSLLEIVSSFVELSPYRPSGTFIFCTGNGKLVSAENPNAVLQILFYSCQSGDESEMKDAASRSLCTDYNAEVEESLLGMQDVVCLDDEMEIPLSSNAGAMSSINIALKDLGLSTRARLCVGAAQAFEKKRLEYQKMIDSKKPNIKKMLEMVADYQKACKDRKIGYYDTFKIQKDTEDFKANVKRLELAGIWDEIVEMLKRYELPDGFESREEWIELGTNFRRLVEPLDIANYYRHAKDEDTGTYLRDGGRPKRYKFTQRWHEHAHRLSEGSSSETIFWAKVEEMRRKPFEQVKEQIVGLEKQVSEWIKKEELQNDVFLERSTFVEWWKTLPTKHTSESCLKGHFAH</sequence>
<evidence type="ECO:0000313" key="10">
    <source>
        <dbReference type="Proteomes" id="UP001229421"/>
    </source>
</evidence>
<proteinExistence type="predicted"/>
<organism evidence="9 10">
    <name type="scientific">Tagetes erecta</name>
    <name type="common">African marigold</name>
    <dbReference type="NCBI Taxonomy" id="13708"/>
    <lineage>
        <taxon>Eukaryota</taxon>
        <taxon>Viridiplantae</taxon>
        <taxon>Streptophyta</taxon>
        <taxon>Embryophyta</taxon>
        <taxon>Tracheophyta</taxon>
        <taxon>Spermatophyta</taxon>
        <taxon>Magnoliopsida</taxon>
        <taxon>eudicotyledons</taxon>
        <taxon>Gunneridae</taxon>
        <taxon>Pentapetalae</taxon>
        <taxon>asterids</taxon>
        <taxon>campanulids</taxon>
        <taxon>Asterales</taxon>
        <taxon>Asteraceae</taxon>
        <taxon>Asteroideae</taxon>
        <taxon>Heliantheae alliance</taxon>
        <taxon>Tageteae</taxon>
        <taxon>Tagetes</taxon>
    </lineage>
</organism>
<dbReference type="PANTHER" id="PTHR47090">
    <property type="entry name" value="PROTEIN EDS1-RELATED"/>
    <property type="match status" value="1"/>
</dbReference>
<evidence type="ECO:0000256" key="4">
    <source>
        <dbReference type="ARBA" id="ARBA00022801"/>
    </source>
</evidence>
<dbReference type="AlphaFoldDB" id="A0AAD8KE16"/>
<evidence type="ECO:0000256" key="1">
    <source>
        <dbReference type="ARBA" id="ARBA00004123"/>
    </source>
</evidence>
<dbReference type="GO" id="GO:0006952">
    <property type="term" value="P:defense response"/>
    <property type="evidence" value="ECO:0007669"/>
    <property type="project" value="UniProtKB-KW"/>
</dbReference>
<dbReference type="InterPro" id="IPR029058">
    <property type="entry name" value="AB_hydrolase_fold"/>
</dbReference>
<comment type="subcellular location">
    <subcellularLocation>
        <location evidence="2">Cytoplasm</location>
    </subcellularLocation>
    <subcellularLocation>
        <location evidence="1">Nucleus</location>
    </subcellularLocation>
</comment>
<gene>
    <name evidence="9" type="ORF">QVD17_23431</name>
</gene>
<keyword evidence="10" id="KW-1185">Reference proteome</keyword>
<dbReference type="EMBL" id="JAUHHV010000006">
    <property type="protein sequence ID" value="KAK1421244.1"/>
    <property type="molecule type" value="Genomic_DNA"/>
</dbReference>
<dbReference type="Pfam" id="PF01764">
    <property type="entry name" value="Lipase_3"/>
    <property type="match status" value="1"/>
</dbReference>
<dbReference type="GO" id="GO:0005737">
    <property type="term" value="C:cytoplasm"/>
    <property type="evidence" value="ECO:0007669"/>
    <property type="project" value="UniProtKB-SubCell"/>
</dbReference>
<dbReference type="GO" id="GO:0006629">
    <property type="term" value="P:lipid metabolic process"/>
    <property type="evidence" value="ECO:0007669"/>
    <property type="project" value="InterPro"/>
</dbReference>
<evidence type="ECO:0000256" key="5">
    <source>
        <dbReference type="ARBA" id="ARBA00022821"/>
    </source>
</evidence>
<evidence type="ECO:0000313" key="9">
    <source>
        <dbReference type="EMBL" id="KAK1421244.1"/>
    </source>
</evidence>
<dbReference type="SUPFAM" id="SSF53474">
    <property type="entry name" value="alpha/beta-Hydrolases"/>
    <property type="match status" value="1"/>
</dbReference>
<dbReference type="InterPro" id="IPR041266">
    <property type="entry name" value="EDS1_EP"/>
</dbReference>
<dbReference type="GO" id="GO:0005634">
    <property type="term" value="C:nucleus"/>
    <property type="evidence" value="ECO:0007669"/>
    <property type="project" value="UniProtKB-SubCell"/>
</dbReference>
<evidence type="ECO:0000259" key="8">
    <source>
        <dbReference type="Pfam" id="PF18117"/>
    </source>
</evidence>
<dbReference type="InterPro" id="IPR044214">
    <property type="entry name" value="EDS1-like"/>
</dbReference>
<evidence type="ECO:0000256" key="6">
    <source>
        <dbReference type="ARBA" id="ARBA00023242"/>
    </source>
</evidence>
<dbReference type="InterPro" id="IPR002921">
    <property type="entry name" value="Fungal_lipase-type"/>
</dbReference>
<accession>A0AAD8KE16</accession>
<dbReference type="GO" id="GO:0016787">
    <property type="term" value="F:hydrolase activity"/>
    <property type="evidence" value="ECO:0007669"/>
    <property type="project" value="UniProtKB-KW"/>
</dbReference>
<evidence type="ECO:0000256" key="3">
    <source>
        <dbReference type="ARBA" id="ARBA00022490"/>
    </source>
</evidence>
<dbReference type="Proteomes" id="UP001229421">
    <property type="component" value="Unassembled WGS sequence"/>
</dbReference>
<evidence type="ECO:0000256" key="2">
    <source>
        <dbReference type="ARBA" id="ARBA00004496"/>
    </source>
</evidence>
<keyword evidence="6" id="KW-0539">Nucleus</keyword>
<keyword evidence="4" id="KW-0378">Hydrolase</keyword>
<comment type="caution">
    <text evidence="9">The sequence shown here is derived from an EMBL/GenBank/DDBJ whole genome shotgun (WGS) entry which is preliminary data.</text>
</comment>
<dbReference type="Gene3D" id="3.40.50.1820">
    <property type="entry name" value="alpha/beta hydrolase"/>
    <property type="match status" value="1"/>
</dbReference>
<feature type="domain" description="Fungal lipase-type" evidence="7">
    <location>
        <begin position="101"/>
        <end position="209"/>
    </location>
</feature>
<dbReference type="Pfam" id="PF18117">
    <property type="entry name" value="EDS1_EP"/>
    <property type="match status" value="1"/>
</dbReference>
<keyword evidence="5" id="KW-0611">Plant defense</keyword>
<evidence type="ECO:0000259" key="7">
    <source>
        <dbReference type="Pfam" id="PF01764"/>
    </source>
</evidence>
<protein>
    <submittedName>
        <fullName evidence="9">Uncharacterized protein</fullName>
    </submittedName>
</protein>